<dbReference type="GeneID" id="94336905"/>
<accession>A0AAD9PJH5</accession>
<protein>
    <submittedName>
        <fullName evidence="1">Uncharacterized protein</fullName>
    </submittedName>
</protein>
<dbReference type="EMBL" id="JALLKP010000003">
    <property type="protein sequence ID" value="KAK2196010.1"/>
    <property type="molecule type" value="Genomic_DNA"/>
</dbReference>
<proteinExistence type="predicted"/>
<gene>
    <name evidence="1" type="ORF">BdWA1_002608</name>
</gene>
<dbReference type="Proteomes" id="UP001214638">
    <property type="component" value="Unassembled WGS sequence"/>
</dbReference>
<organism evidence="1 2">
    <name type="scientific">Babesia duncani</name>
    <dbReference type="NCBI Taxonomy" id="323732"/>
    <lineage>
        <taxon>Eukaryota</taxon>
        <taxon>Sar</taxon>
        <taxon>Alveolata</taxon>
        <taxon>Apicomplexa</taxon>
        <taxon>Aconoidasida</taxon>
        <taxon>Piroplasmida</taxon>
        <taxon>Babesiidae</taxon>
        <taxon>Babesia</taxon>
    </lineage>
</organism>
<keyword evidence="2" id="KW-1185">Reference proteome</keyword>
<comment type="caution">
    <text evidence="1">The sequence shown here is derived from an EMBL/GenBank/DDBJ whole genome shotgun (WGS) entry which is preliminary data.</text>
</comment>
<dbReference type="AlphaFoldDB" id="A0AAD9PJH5"/>
<sequence length="145" mass="16736">MQPIIKNLLLGDLQYSIGRRFVSTRGRSRIRQNQLTSKRQEELEQKIKELQMLQYQQPQQKQGFMSIIKEGALHGIGWAFAQRLVDSIFGPRSIQFFNPPNNNDSVTSGEFWIILLNVGNDNIPPLDNDNDSGWGWNLDEFLSDE</sequence>
<reference evidence="1" key="1">
    <citation type="journal article" date="2023" name="Nat. Microbiol.">
        <title>Babesia duncani multi-omics identifies virulence factors and drug targets.</title>
        <authorList>
            <person name="Singh P."/>
            <person name="Lonardi S."/>
            <person name="Liang Q."/>
            <person name="Vydyam P."/>
            <person name="Khabirova E."/>
            <person name="Fang T."/>
            <person name="Gihaz S."/>
            <person name="Thekkiniath J."/>
            <person name="Munshi M."/>
            <person name="Abel S."/>
            <person name="Ciampossin L."/>
            <person name="Batugedara G."/>
            <person name="Gupta M."/>
            <person name="Lu X.M."/>
            <person name="Lenz T."/>
            <person name="Chakravarty S."/>
            <person name="Cornillot E."/>
            <person name="Hu Y."/>
            <person name="Ma W."/>
            <person name="Gonzalez L.M."/>
            <person name="Sanchez S."/>
            <person name="Estrada K."/>
            <person name="Sanchez-Flores A."/>
            <person name="Montero E."/>
            <person name="Harb O.S."/>
            <person name="Le Roch K.G."/>
            <person name="Mamoun C.B."/>
        </authorList>
    </citation>
    <scope>NUCLEOTIDE SEQUENCE</scope>
    <source>
        <strain evidence="1">WA1</strain>
    </source>
</reference>
<dbReference type="KEGG" id="bdw:94336905"/>
<dbReference type="RefSeq" id="XP_067802852.1">
    <property type="nucleotide sequence ID" value="XM_067947630.1"/>
</dbReference>
<name>A0AAD9PJH5_9APIC</name>
<evidence type="ECO:0000313" key="2">
    <source>
        <dbReference type="Proteomes" id="UP001214638"/>
    </source>
</evidence>
<evidence type="ECO:0000313" key="1">
    <source>
        <dbReference type="EMBL" id="KAK2196010.1"/>
    </source>
</evidence>